<proteinExistence type="predicted"/>
<accession>A0A6B0GLV6</accession>
<reference evidence="1 2" key="1">
    <citation type="submission" date="2019-12" db="EMBL/GenBank/DDBJ databases">
        <title>Halocatena pleomorpha gen. nov. sp. nov., an extremely halophilic archaeon of family Halobacteriaceae isolated from saltpan soil.</title>
        <authorList>
            <person name="Pal Y."/>
            <person name="Verma A."/>
            <person name="Krishnamurthi S."/>
            <person name="Kumar P."/>
        </authorList>
    </citation>
    <scope>NUCLEOTIDE SEQUENCE [LARGE SCALE GENOMIC DNA]</scope>
    <source>
        <strain evidence="1 2">JCM 16495</strain>
    </source>
</reference>
<evidence type="ECO:0000313" key="2">
    <source>
        <dbReference type="Proteomes" id="UP000451471"/>
    </source>
</evidence>
<dbReference type="EMBL" id="WSZK01000004">
    <property type="protein sequence ID" value="MWG33115.1"/>
    <property type="molecule type" value="Genomic_DNA"/>
</dbReference>
<dbReference type="Proteomes" id="UP000451471">
    <property type="component" value="Unassembled WGS sequence"/>
</dbReference>
<dbReference type="OrthoDB" id="275233at2157"/>
<keyword evidence="2" id="KW-1185">Reference proteome</keyword>
<gene>
    <name evidence="1" type="ORF">GQS65_01195</name>
</gene>
<comment type="caution">
    <text evidence="1">The sequence shown here is derived from an EMBL/GenBank/DDBJ whole genome shotgun (WGS) entry which is preliminary data.</text>
</comment>
<name>A0A6B0GLV6_9EURY</name>
<sequence>MTFDHIHREEAPNIGEPETIDTAELHGVAPPCVECGETEQVNDDRCDDCFDWEEEERLRAEAEVELEGR</sequence>
<protein>
    <submittedName>
        <fullName evidence="1">Uncharacterized protein</fullName>
    </submittedName>
</protein>
<organism evidence="1 2">
    <name type="scientific">Halomarina oriensis</name>
    <dbReference type="NCBI Taxonomy" id="671145"/>
    <lineage>
        <taxon>Archaea</taxon>
        <taxon>Methanobacteriati</taxon>
        <taxon>Methanobacteriota</taxon>
        <taxon>Stenosarchaea group</taxon>
        <taxon>Halobacteria</taxon>
        <taxon>Halobacteriales</taxon>
        <taxon>Natronomonadaceae</taxon>
        <taxon>Halomarina</taxon>
    </lineage>
</organism>
<dbReference type="AlphaFoldDB" id="A0A6B0GLV6"/>
<evidence type="ECO:0000313" key="1">
    <source>
        <dbReference type="EMBL" id="MWG33115.1"/>
    </source>
</evidence>
<dbReference type="RefSeq" id="WP_158202849.1">
    <property type="nucleotide sequence ID" value="NZ_WSZK01000004.1"/>
</dbReference>